<reference evidence="2" key="1">
    <citation type="submission" date="2012-11" db="EMBL/GenBank/DDBJ databases">
        <authorList>
            <person name="Lucero-Rivera Y.E."/>
            <person name="Tovar-Ramirez D."/>
        </authorList>
    </citation>
    <scope>NUCLEOTIDE SEQUENCE [LARGE SCALE GENOMIC DNA]</scope>
    <source>
        <strain evidence="2">Araruama</strain>
    </source>
</reference>
<dbReference type="Proteomes" id="UP000189670">
    <property type="component" value="Unassembled WGS sequence"/>
</dbReference>
<dbReference type="AlphaFoldDB" id="A0A1V1P6Y7"/>
<sequence>MSKRFNKSELYELRNFIPIETLIENELMIPSKRTTSGFKFQCIVCNEFQTAINPRTNLARCFRCERNFNPIDITMISKKIDFVQTVNYLKAYRKRIHKKPDTCTQNLSVPLSIKEILMNMGTK</sequence>
<evidence type="ECO:0000313" key="2">
    <source>
        <dbReference type="Proteomes" id="UP000189670"/>
    </source>
</evidence>
<dbReference type="SUPFAM" id="SSF57783">
    <property type="entry name" value="Zinc beta-ribbon"/>
    <property type="match status" value="1"/>
</dbReference>
<dbReference type="EMBL" id="ATBP01000415">
    <property type="protein sequence ID" value="ETR70495.1"/>
    <property type="molecule type" value="Genomic_DNA"/>
</dbReference>
<evidence type="ECO:0000313" key="1">
    <source>
        <dbReference type="EMBL" id="ETR70495.1"/>
    </source>
</evidence>
<comment type="caution">
    <text evidence="1">The sequence shown here is derived from an EMBL/GenBank/DDBJ whole genome shotgun (WGS) entry which is preliminary data.</text>
</comment>
<gene>
    <name evidence="1" type="ORF">OMM_08774</name>
</gene>
<proteinExistence type="predicted"/>
<name>A0A1V1P6Y7_9BACT</name>
<dbReference type="Gene3D" id="3.90.580.10">
    <property type="entry name" value="Zinc finger, CHC2-type domain"/>
    <property type="match status" value="1"/>
</dbReference>
<accession>A0A1V1P6Y7</accession>
<dbReference type="GO" id="GO:0008270">
    <property type="term" value="F:zinc ion binding"/>
    <property type="evidence" value="ECO:0007669"/>
    <property type="project" value="InterPro"/>
</dbReference>
<dbReference type="GO" id="GO:0006260">
    <property type="term" value="P:DNA replication"/>
    <property type="evidence" value="ECO:0007669"/>
    <property type="project" value="InterPro"/>
</dbReference>
<protein>
    <submittedName>
        <fullName evidence="1">DnaG11</fullName>
    </submittedName>
</protein>
<dbReference type="InterPro" id="IPR036977">
    <property type="entry name" value="DNA_primase_Znf_CHC2"/>
</dbReference>
<dbReference type="GO" id="GO:0003677">
    <property type="term" value="F:DNA binding"/>
    <property type="evidence" value="ECO:0007669"/>
    <property type="project" value="InterPro"/>
</dbReference>
<organism evidence="1 2">
    <name type="scientific">Candidatus Magnetoglobus multicellularis str. Araruama</name>
    <dbReference type="NCBI Taxonomy" id="890399"/>
    <lineage>
        <taxon>Bacteria</taxon>
        <taxon>Pseudomonadati</taxon>
        <taxon>Thermodesulfobacteriota</taxon>
        <taxon>Desulfobacteria</taxon>
        <taxon>Desulfobacterales</taxon>
        <taxon>Desulfobacteraceae</taxon>
        <taxon>Candidatus Magnetoglobus</taxon>
    </lineage>
</organism>